<name>A0A7S4WE60_9STRA</name>
<keyword evidence="2" id="KW-0813">Transport</keyword>
<keyword evidence="4" id="KW-0997">Cell inner membrane</keyword>
<evidence type="ECO:0000256" key="6">
    <source>
        <dbReference type="ARBA" id="ARBA00022989"/>
    </source>
</evidence>
<accession>A0A7S4WE60</accession>
<protein>
    <recommendedName>
        <fullName evidence="11">Amino acid transporter transmembrane domain-containing protein</fullName>
    </recommendedName>
</protein>
<feature type="transmembrane region" description="Helical" evidence="8">
    <location>
        <begin position="392"/>
        <end position="416"/>
    </location>
</feature>
<dbReference type="EMBL" id="HBNS01059824">
    <property type="protein sequence ID" value="CAE4666220.1"/>
    <property type="molecule type" value="Transcribed_RNA"/>
</dbReference>
<evidence type="ECO:0000256" key="1">
    <source>
        <dbReference type="ARBA" id="ARBA00004429"/>
    </source>
</evidence>
<dbReference type="PANTHER" id="PTHR32195:SF26">
    <property type="entry name" value="TRYPTOPHAN OR TYROSINE TRANSPORTER PROTEIN"/>
    <property type="match status" value="1"/>
</dbReference>
<evidence type="ECO:0000256" key="9">
    <source>
        <dbReference type="SAM" id="SignalP"/>
    </source>
</evidence>
<evidence type="ECO:0000256" key="4">
    <source>
        <dbReference type="ARBA" id="ARBA00022519"/>
    </source>
</evidence>
<keyword evidence="6 8" id="KW-1133">Transmembrane helix</keyword>
<keyword evidence="9" id="KW-0732">Signal</keyword>
<reference evidence="10" key="1">
    <citation type="submission" date="2021-01" db="EMBL/GenBank/DDBJ databases">
        <authorList>
            <person name="Corre E."/>
            <person name="Pelletier E."/>
            <person name="Niang G."/>
            <person name="Scheremetjew M."/>
            <person name="Finn R."/>
            <person name="Kale V."/>
            <person name="Holt S."/>
            <person name="Cochrane G."/>
            <person name="Meng A."/>
            <person name="Brown T."/>
            <person name="Cohen L."/>
        </authorList>
    </citation>
    <scope>NUCLEOTIDE SEQUENCE</scope>
    <source>
        <strain evidence="10">GSO104</strain>
    </source>
</reference>
<feature type="transmembrane region" description="Helical" evidence="8">
    <location>
        <begin position="356"/>
        <end position="380"/>
    </location>
</feature>
<evidence type="ECO:0000313" key="10">
    <source>
        <dbReference type="EMBL" id="CAE4666220.1"/>
    </source>
</evidence>
<feature type="transmembrane region" description="Helical" evidence="8">
    <location>
        <begin position="437"/>
        <end position="457"/>
    </location>
</feature>
<dbReference type="InterPro" id="IPR018227">
    <property type="entry name" value="Amino_acid_transport_2"/>
</dbReference>
<evidence type="ECO:0000256" key="7">
    <source>
        <dbReference type="ARBA" id="ARBA00023136"/>
    </source>
</evidence>
<feature type="transmembrane region" description="Helical" evidence="8">
    <location>
        <begin position="164"/>
        <end position="188"/>
    </location>
</feature>
<proteinExistence type="predicted"/>
<evidence type="ECO:0000256" key="5">
    <source>
        <dbReference type="ARBA" id="ARBA00022692"/>
    </source>
</evidence>
<sequence length="541" mass="55738">MMNNNDVDQVFVRRPRAMSLCLVALLASFGDASQSSTTAFSLPTNVKQNVGKMGKQYHAGLQSLPSIQTSSSLCMSLPDDSSLQSSRRPKNPTHFSFLKSTREAVADRAFFEEDMDQRQQERVFGMTNSVDLSGVGQVISAALLITGNTVGASIMVLPNTAAGLGLAMSSAVWLGVYMINLVSGLMIAEVAINQKEASGDEAPSSFKDFVDSNLDNQMMGNCVGLTSVFINTCVLAFSITRAGDMLGTNIPGLDSTQGALGFSALLAATLSTQTNVSLSRVTSGAVTCLFATFGALLLPGLASLQDPMAVYATPGTSEGVVDAILTAAPIFVQCAIWQNIAPTVTRLLDYDRTKTLVAMVAGSAIPIIMQFAWSLAVLGGGVDVSVSSGGPVLMGFMVASLVGSSIACGMSIAGELDSLLPSEQSENKDASLSNESAFPLTSSLLAVAPALAAGVVFSGGEGATAALSYAGAYGSPLLYGLLPLALVLIQRNASKNGGDFLEETKSLVPGGMVSMSALAAASVGCVMQQLSSDLGGALSFL</sequence>
<feature type="chain" id="PRO_5031043362" description="Amino acid transporter transmembrane domain-containing protein" evidence="9">
    <location>
        <begin position="33"/>
        <end position="541"/>
    </location>
</feature>
<organism evidence="10">
    <name type="scientific">Ditylum brightwellii</name>
    <dbReference type="NCBI Taxonomy" id="49249"/>
    <lineage>
        <taxon>Eukaryota</taxon>
        <taxon>Sar</taxon>
        <taxon>Stramenopiles</taxon>
        <taxon>Ochrophyta</taxon>
        <taxon>Bacillariophyta</taxon>
        <taxon>Mediophyceae</taxon>
        <taxon>Lithodesmiophycidae</taxon>
        <taxon>Lithodesmiales</taxon>
        <taxon>Lithodesmiaceae</taxon>
        <taxon>Ditylum</taxon>
    </lineage>
</organism>
<keyword evidence="3" id="KW-1003">Cell membrane</keyword>
<comment type="subcellular location">
    <subcellularLocation>
        <location evidence="1">Cell inner membrane</location>
        <topology evidence="1">Multi-pass membrane protein</topology>
    </subcellularLocation>
</comment>
<dbReference type="Gene3D" id="1.20.1740.10">
    <property type="entry name" value="Amino acid/polyamine transporter I"/>
    <property type="match status" value="1"/>
</dbReference>
<keyword evidence="7 8" id="KW-0472">Membrane</keyword>
<dbReference type="PANTHER" id="PTHR32195">
    <property type="entry name" value="OS07G0662800 PROTEIN"/>
    <property type="match status" value="1"/>
</dbReference>
<dbReference type="GO" id="GO:0005886">
    <property type="term" value="C:plasma membrane"/>
    <property type="evidence" value="ECO:0007669"/>
    <property type="project" value="UniProtKB-SubCell"/>
</dbReference>
<feature type="transmembrane region" description="Helical" evidence="8">
    <location>
        <begin position="469"/>
        <end position="489"/>
    </location>
</feature>
<keyword evidence="5 8" id="KW-0812">Transmembrane</keyword>
<dbReference type="AlphaFoldDB" id="A0A7S4WE60"/>
<dbReference type="GO" id="GO:0003333">
    <property type="term" value="P:amino acid transmembrane transport"/>
    <property type="evidence" value="ECO:0007669"/>
    <property type="project" value="InterPro"/>
</dbReference>
<evidence type="ECO:0000256" key="8">
    <source>
        <dbReference type="SAM" id="Phobius"/>
    </source>
</evidence>
<evidence type="ECO:0008006" key="11">
    <source>
        <dbReference type="Google" id="ProtNLM"/>
    </source>
</evidence>
<evidence type="ECO:0000256" key="2">
    <source>
        <dbReference type="ARBA" id="ARBA00022448"/>
    </source>
</evidence>
<feature type="transmembrane region" description="Helical" evidence="8">
    <location>
        <begin position="135"/>
        <end position="157"/>
    </location>
</feature>
<evidence type="ECO:0000256" key="3">
    <source>
        <dbReference type="ARBA" id="ARBA00022475"/>
    </source>
</evidence>
<dbReference type="Pfam" id="PF03222">
    <property type="entry name" value="Trp_Tyr_perm"/>
    <property type="match status" value="1"/>
</dbReference>
<gene>
    <name evidence="10" type="ORF">DBRI00130_LOCUS43035</name>
</gene>
<feature type="transmembrane region" description="Helical" evidence="8">
    <location>
        <begin position="218"/>
        <end position="239"/>
    </location>
</feature>
<feature type="transmembrane region" description="Helical" evidence="8">
    <location>
        <begin position="284"/>
        <end position="304"/>
    </location>
</feature>
<feature type="signal peptide" evidence="9">
    <location>
        <begin position="1"/>
        <end position="32"/>
    </location>
</feature>